<evidence type="ECO:0000256" key="6">
    <source>
        <dbReference type="ARBA" id="ARBA00047772"/>
    </source>
</evidence>
<keyword evidence="7 10" id="KW-0808">Transferase</keyword>
<evidence type="ECO:0000256" key="4">
    <source>
        <dbReference type="ARBA" id="ARBA00011155"/>
    </source>
</evidence>
<dbReference type="SUPFAM" id="SSF55088">
    <property type="entry name" value="Methyl-coenzyme M reductase subunits"/>
    <property type="match status" value="1"/>
</dbReference>
<dbReference type="SUPFAM" id="SSF48081">
    <property type="entry name" value="Methyl-coenzyme M reductase alpha and beta chain C-terminal domain"/>
    <property type="match status" value="1"/>
</dbReference>
<comment type="subunit">
    <text evidence="7">Hexamer of two alpha, two beta, and two gamma chains.</text>
</comment>
<evidence type="ECO:0000256" key="2">
    <source>
        <dbReference type="ARBA" id="ARBA00005149"/>
    </source>
</evidence>
<dbReference type="Gene3D" id="1.20.840.10">
    <property type="entry name" value="Methyl-coenzyme M reductase, alpha/beta subunit, C-terminal"/>
    <property type="match status" value="1"/>
</dbReference>
<dbReference type="AlphaFoldDB" id="A0A0A7LAU1"/>
<dbReference type="InterPro" id="IPR008924">
    <property type="entry name" value="Me_CoM_Rdtase_asu/bsu_C"/>
</dbReference>
<dbReference type="EC" id="2.8.4.1" evidence="7"/>
<dbReference type="NCBIfam" id="TIGR03257">
    <property type="entry name" value="met_CoM_red_bet"/>
    <property type="match status" value="1"/>
</dbReference>
<dbReference type="STRING" id="1577791.Mpt1_c01980"/>
<dbReference type="HOGENOM" id="CLU_617682_0_0_2"/>
<evidence type="ECO:0000256" key="5">
    <source>
        <dbReference type="ARBA" id="ARBA00022994"/>
    </source>
</evidence>
<comment type="similarity">
    <text evidence="3">Belongs to the methyl-coenzyme M reductase beta subunit family.</text>
</comment>
<dbReference type="Pfam" id="PF02783">
    <property type="entry name" value="MCR_beta_N"/>
    <property type="match status" value="1"/>
</dbReference>
<evidence type="ECO:0000256" key="1">
    <source>
        <dbReference type="ARBA" id="ARBA00001952"/>
    </source>
</evidence>
<dbReference type="PIRSF" id="PIRSF000263">
    <property type="entry name" value="Meth_CoM_rd_beta"/>
    <property type="match status" value="1"/>
</dbReference>
<proteinExistence type="inferred from homology"/>
<keyword evidence="5 7" id="KW-0484">Methanogenesis</keyword>
<organism evidence="10 11">
    <name type="scientific">Candidatus Methanoplasma termitum</name>
    <dbReference type="NCBI Taxonomy" id="1577791"/>
    <lineage>
        <taxon>Archaea</taxon>
        <taxon>Methanobacteriati</taxon>
        <taxon>Thermoplasmatota</taxon>
        <taxon>Thermoplasmata</taxon>
        <taxon>Methanomassiliicoccales</taxon>
        <taxon>Methanomassiliicoccaceae</taxon>
        <taxon>Candidatus Methanoplasma</taxon>
    </lineage>
</organism>
<comment type="pathway">
    <text evidence="2 7">One-carbon metabolism; methyl-coenzyme M reduction; methane from methyl-coenzyme M: step 1/1.</text>
</comment>
<feature type="domain" description="Methyl-coenzyme M reductase beta subunit C-terminal" evidence="8">
    <location>
        <begin position="187"/>
        <end position="435"/>
    </location>
</feature>
<comment type="subunit">
    <text evidence="4">MCR is a hexamer of two alpha, two beta, and two gamma chains, forming a dimer of heterotrimers.</text>
</comment>
<evidence type="ECO:0000259" key="8">
    <source>
        <dbReference type="Pfam" id="PF02241"/>
    </source>
</evidence>
<dbReference type="Proteomes" id="UP000030787">
    <property type="component" value="Chromosome"/>
</dbReference>
<sequence>MPKYKDVVDLYDDNGKRIAKDVPLEAISPLRNNAIKKIASLTKRTVAVSLAGIEKGLKSGAVGGSMIKGKEIDIELVKNAKKIAAAVKDKVQVTADDGTVVTIKGDGKSLVVIVPAARTDAGVEYTTGFTAVAAAVTEAIIDEFKVPMYKANMVKAAVWGRYPQTVGFDGANVKSILEIPQNNEGAGFALRNIMANHVVALVGKNAMQGAALSAIFEQCAAFEMGDAIGNFERSHLLDLAYVGLNANNLVYSTVKKNGKTGTVGSVVETLVGRALEDGVIRVKETLPSGYKVYTTKDLPLWNSYAAAGQVAAVMVNIGAARAAQGVPGTVLYYNDLLEHETGLPGTDFGRSAGVGVGMSFFSHSIYGGGGPGLFHGNHVVTRQSKGVLIPAVTAANCLDGGTQTFSPEATSGLIKEVFGDMSEFNSPMQYVGAEAKKIAKKV</sequence>
<evidence type="ECO:0000256" key="3">
    <source>
        <dbReference type="ARBA" id="ARBA00010675"/>
    </source>
</evidence>
<comment type="catalytic activity">
    <reaction evidence="6">
        <text>coenzyme B + methyl-coenzyme M = methane + coenzyme M-coenzyme B heterodisulfide</text>
        <dbReference type="Rhea" id="RHEA:12532"/>
        <dbReference type="ChEBI" id="CHEBI:16183"/>
        <dbReference type="ChEBI" id="CHEBI:58286"/>
        <dbReference type="ChEBI" id="CHEBI:58411"/>
        <dbReference type="ChEBI" id="CHEBI:58596"/>
        <dbReference type="EC" id="2.8.4.1"/>
    </reaction>
    <physiologicalReaction direction="left-to-right" evidence="6">
        <dbReference type="Rhea" id="RHEA:12533"/>
    </physiologicalReaction>
</comment>
<evidence type="ECO:0000256" key="7">
    <source>
        <dbReference type="PIRNR" id="PIRNR000263"/>
    </source>
</evidence>
<feature type="domain" description="Methyl-coenzyme M reductase beta subunit N-terminal" evidence="9">
    <location>
        <begin position="6"/>
        <end position="185"/>
    </location>
</feature>
<keyword evidence="11" id="KW-1185">Reference proteome</keyword>
<dbReference type="OrthoDB" id="52873at2157"/>
<evidence type="ECO:0000313" key="11">
    <source>
        <dbReference type="Proteomes" id="UP000030787"/>
    </source>
</evidence>
<dbReference type="InterPro" id="IPR009024">
    <property type="entry name" value="Me_CoM_Rdtase_Fd-like_fold"/>
</dbReference>
<accession>A0A0A7LAU1</accession>
<gene>
    <name evidence="10" type="primary">mcrB</name>
    <name evidence="10" type="ORF">Mpt1_c01980</name>
</gene>
<dbReference type="GO" id="GO:0050524">
    <property type="term" value="F:coenzyme-B sulfoethylthiotransferase activity"/>
    <property type="evidence" value="ECO:0007669"/>
    <property type="project" value="UniProtKB-UniRule"/>
</dbReference>
<protein>
    <recommendedName>
        <fullName evidence="7">Methyl-coenzyme M reductase subunit beta</fullName>
        <ecNumber evidence="7">2.8.4.1</ecNumber>
    </recommendedName>
    <alternativeName>
        <fullName evidence="7">Coenzyme-B sulfoethylthiotransferase beta</fullName>
    </alternativeName>
</protein>
<dbReference type="GeneID" id="24817873"/>
<dbReference type="GO" id="GO:0015948">
    <property type="term" value="P:methanogenesis"/>
    <property type="evidence" value="ECO:0007669"/>
    <property type="project" value="UniProtKB-UniRule"/>
</dbReference>
<dbReference type="InterPro" id="IPR022680">
    <property type="entry name" value="Me_CoM_Rdtase_bsu_N"/>
</dbReference>
<dbReference type="Pfam" id="PF02241">
    <property type="entry name" value="MCR_beta"/>
    <property type="match status" value="1"/>
</dbReference>
<dbReference type="KEGG" id="mear:Mpt1_c01980"/>
<dbReference type="UniPathway" id="UPA00646">
    <property type="reaction ID" value="UER00699"/>
</dbReference>
<evidence type="ECO:0000313" key="10">
    <source>
        <dbReference type="EMBL" id="AIZ56098.1"/>
    </source>
</evidence>
<dbReference type="RefSeq" id="WP_048111441.1">
    <property type="nucleotide sequence ID" value="NZ_CP010070.1"/>
</dbReference>
<dbReference type="InterPro" id="IPR003179">
    <property type="entry name" value="Me_CoM_Rdtase_bsu"/>
</dbReference>
<evidence type="ECO:0000259" key="9">
    <source>
        <dbReference type="Pfam" id="PF02783"/>
    </source>
</evidence>
<dbReference type="InterPro" id="IPR022679">
    <property type="entry name" value="Me_CoM_Rdtase_bsu_C"/>
</dbReference>
<dbReference type="InterPro" id="IPR015823">
    <property type="entry name" value="Me_CoM_Rdtase_asu_N_sub2"/>
</dbReference>
<comment type="cofactor">
    <cofactor evidence="1">
        <name>coenzyme F430</name>
        <dbReference type="ChEBI" id="CHEBI:60540"/>
    </cofactor>
</comment>
<dbReference type="Gene3D" id="3.30.70.470">
    <property type="match status" value="1"/>
</dbReference>
<reference evidence="10 11" key="1">
    <citation type="journal article" date="2014" name="Appl. Environ. Microbiol.">
        <title>Comparative Genome Analysis of 'Candidatus Methanoplasma termitum' Indicates a New Mode of Energy Metabolism in the Seventh Order of Methanogens.</title>
        <authorList>
            <person name="Lang K."/>
            <person name="Schuldes J."/>
            <person name="Klingl A."/>
            <person name="Poehlein A."/>
            <person name="Daniel R."/>
            <person name="Brune A."/>
        </authorList>
    </citation>
    <scope>NUCLEOTIDE SEQUENCE [LARGE SCALE GENOMIC DNA]</scope>
    <source>
        <strain evidence="11">Mpt1</strain>
    </source>
</reference>
<dbReference type="EMBL" id="CP010070">
    <property type="protein sequence ID" value="AIZ56098.1"/>
    <property type="molecule type" value="Genomic_DNA"/>
</dbReference>
<name>A0A0A7LAU1_9ARCH</name>